<dbReference type="Proteomes" id="UP000515154">
    <property type="component" value="Unplaced"/>
</dbReference>
<gene>
    <name evidence="2" type="primary">LOC115229940</name>
</gene>
<name>A0A6P7U3F8_9MOLL</name>
<dbReference type="KEGG" id="osn:115229940"/>
<accession>A0A6P7U3F8</accession>
<reference evidence="2" key="1">
    <citation type="submission" date="2025-08" db="UniProtKB">
        <authorList>
            <consortium name="RefSeq"/>
        </authorList>
    </citation>
    <scope>IDENTIFICATION</scope>
</reference>
<keyword evidence="1" id="KW-1185">Reference proteome</keyword>
<proteinExistence type="predicted"/>
<evidence type="ECO:0000313" key="2">
    <source>
        <dbReference type="RefSeq" id="XP_029656057.1"/>
    </source>
</evidence>
<evidence type="ECO:0000313" key="1">
    <source>
        <dbReference type="Proteomes" id="UP000515154"/>
    </source>
</evidence>
<dbReference type="RefSeq" id="XP_029656057.1">
    <property type="nucleotide sequence ID" value="XM_029800197.1"/>
</dbReference>
<organism evidence="1 2">
    <name type="scientific">Octopus sinensis</name>
    <name type="common">East Asian common octopus</name>
    <dbReference type="NCBI Taxonomy" id="2607531"/>
    <lineage>
        <taxon>Eukaryota</taxon>
        <taxon>Metazoa</taxon>
        <taxon>Spiralia</taxon>
        <taxon>Lophotrochozoa</taxon>
        <taxon>Mollusca</taxon>
        <taxon>Cephalopoda</taxon>
        <taxon>Coleoidea</taxon>
        <taxon>Octopodiformes</taxon>
        <taxon>Octopoda</taxon>
        <taxon>Incirrata</taxon>
        <taxon>Octopodidae</taxon>
        <taxon>Octopus</taxon>
    </lineage>
</organism>
<dbReference type="PANTHER" id="PTHR35450">
    <property type="entry name" value="REVERSE TRANSCRIPTASE DOMAIN-CONTAINING PROTEIN"/>
    <property type="match status" value="1"/>
</dbReference>
<dbReference type="AlphaFoldDB" id="A0A6P7U3F8"/>
<protein>
    <submittedName>
        <fullName evidence="2">Uncharacterized protein LOC115229940</fullName>
    </submittedName>
</protein>
<sequence>MMEAVNGFFESVGLEMNSEKSASNVESLSCCETVDGINGYRYLGVLEDGGSNVLKNKVMDSILENVKKRITMLSKTNLNAVNLFRGINEYALSLYNYYIGLINIEPYEFDDIDQQIRRLLTTLKLHLQPANKERLYLDRKTLGRGLASISFKSELMLFQFLKSLEKQSTTCLRRSGILRVIKGKKWHLATIAEFLVSKYAAVGRENLTIELLKDAQRKLLLNRINSKSLHYTR</sequence>
<dbReference type="PANTHER" id="PTHR35450:SF2">
    <property type="entry name" value="REVERSE TRANSCRIPTASE DOMAIN-CONTAINING PROTEIN"/>
    <property type="match status" value="1"/>
</dbReference>